<gene>
    <name evidence="2" type="ORF">CFOL_v3_28555</name>
    <name evidence="3" type="ORF">CFOL_v3_28556</name>
</gene>
<keyword evidence="4" id="KW-1185">Reference proteome</keyword>
<evidence type="ECO:0000313" key="3">
    <source>
        <dbReference type="EMBL" id="GAV85118.1"/>
    </source>
</evidence>
<feature type="compositionally biased region" description="Polar residues" evidence="1">
    <location>
        <begin position="7"/>
        <end position="18"/>
    </location>
</feature>
<feature type="compositionally biased region" description="Basic and acidic residues" evidence="1">
    <location>
        <begin position="71"/>
        <end position="83"/>
    </location>
</feature>
<protein>
    <submittedName>
        <fullName evidence="3">Uncharacterized protein</fullName>
    </submittedName>
</protein>
<dbReference type="AlphaFoldDB" id="A0A1Q3CYF4"/>
<accession>A0A1Q3CYF4</accession>
<dbReference type="Proteomes" id="UP000187406">
    <property type="component" value="Unassembled WGS sequence"/>
</dbReference>
<evidence type="ECO:0000256" key="1">
    <source>
        <dbReference type="SAM" id="MobiDB-lite"/>
    </source>
</evidence>
<reference evidence="4" key="1">
    <citation type="submission" date="2016-04" db="EMBL/GenBank/DDBJ databases">
        <title>Cephalotus genome sequencing.</title>
        <authorList>
            <person name="Fukushima K."/>
            <person name="Hasebe M."/>
            <person name="Fang X."/>
        </authorList>
    </citation>
    <scope>NUCLEOTIDE SEQUENCE [LARGE SCALE GENOMIC DNA]</scope>
    <source>
        <strain evidence="4">cv. St1</strain>
    </source>
</reference>
<sequence>MNEGFQVLTQQLQNLQIDNNPPLNNHLPHNKPPPPRHHPRNRPNHPPPIYEVGSEDDFSNEEPRRRRRRPKSNDNDRGLHLEMPEFEESLNPEDFEDCLNSMERILEFKEYTNEKKCKVIIFKFKKYANIWWKNIRNQREREGKERIRT</sequence>
<dbReference type="EMBL" id="BDDD01003454">
    <property type="protein sequence ID" value="GAV85118.1"/>
    <property type="molecule type" value="Genomic_DNA"/>
</dbReference>
<feature type="region of interest" description="Disordered" evidence="1">
    <location>
        <begin position="1"/>
        <end position="87"/>
    </location>
</feature>
<comment type="caution">
    <text evidence="3">The sequence shown here is derived from an EMBL/GenBank/DDBJ whole genome shotgun (WGS) entry which is preliminary data.</text>
</comment>
<organism evidence="3 4">
    <name type="scientific">Cephalotus follicularis</name>
    <name type="common">Albany pitcher plant</name>
    <dbReference type="NCBI Taxonomy" id="3775"/>
    <lineage>
        <taxon>Eukaryota</taxon>
        <taxon>Viridiplantae</taxon>
        <taxon>Streptophyta</taxon>
        <taxon>Embryophyta</taxon>
        <taxon>Tracheophyta</taxon>
        <taxon>Spermatophyta</taxon>
        <taxon>Magnoliopsida</taxon>
        <taxon>eudicotyledons</taxon>
        <taxon>Gunneridae</taxon>
        <taxon>Pentapetalae</taxon>
        <taxon>rosids</taxon>
        <taxon>fabids</taxon>
        <taxon>Oxalidales</taxon>
        <taxon>Cephalotaceae</taxon>
        <taxon>Cephalotus</taxon>
    </lineage>
</organism>
<name>A0A1Q3CYF4_CEPFO</name>
<evidence type="ECO:0000313" key="4">
    <source>
        <dbReference type="Proteomes" id="UP000187406"/>
    </source>
</evidence>
<evidence type="ECO:0000313" key="2">
    <source>
        <dbReference type="EMBL" id="GAV85117.1"/>
    </source>
</evidence>
<proteinExistence type="predicted"/>
<dbReference type="EMBL" id="BDDD01003454">
    <property type="protein sequence ID" value="GAV85117.1"/>
    <property type="molecule type" value="Genomic_DNA"/>
</dbReference>
<dbReference type="OrthoDB" id="1934635at2759"/>
<reference evidence="3" key="2">
    <citation type="journal article" date="2017" name="Nat. Ecol. Evol.">
        <title>Genome of the pitcher plant Cephalotus reveals genetic changes associated with carnivory.</title>
        <authorList>
            <person name="Fukushima K."/>
            <person name="Fang X."/>
            <person name="Alvarez-Ponce D."/>
            <person name="Cai H."/>
            <person name="Carretero-Paulet L."/>
            <person name="Chen C."/>
            <person name="Chang T."/>
            <person name="Farr K.M."/>
            <person name="Fujita T."/>
            <person name="Hiwatashi Y."/>
            <person name="Hoshi Y."/>
            <person name="Imai T."/>
            <person name="Kasahara M."/>
            <person name="Librado P."/>
            <person name="Mao L."/>
            <person name="Mori H."/>
            <person name="Nishiyama T."/>
            <person name="Nozawa M."/>
            <person name="Palfalvi G."/>
            <person name="Pollard S.T."/>
            <person name="Rozas J."/>
            <person name="Sanchez-Gracia A."/>
            <person name="Sankoff D."/>
            <person name="Shibata T.F."/>
            <person name="Shigenobu S."/>
            <person name="Sumikawa N."/>
            <person name="Uzawa T."/>
            <person name="Xie M."/>
            <person name="Zheng C."/>
            <person name="Pollock D.D."/>
            <person name="Albert V.A."/>
            <person name="Li S."/>
            <person name="Hasebe M."/>
        </authorList>
    </citation>
    <scope>NUCLEOTIDE SEQUENCE</scope>
    <source>
        <strain evidence="3">St1</strain>
    </source>
</reference>
<feature type="compositionally biased region" description="Basic residues" evidence="1">
    <location>
        <begin position="34"/>
        <end position="43"/>
    </location>
</feature>